<name>A0ABU0FWR0_9BACI</name>
<proteinExistence type="predicted"/>
<accession>A0ABU0FWR0</accession>
<evidence type="ECO:0000256" key="1">
    <source>
        <dbReference type="SAM" id="MobiDB-lite"/>
    </source>
</evidence>
<dbReference type="Proteomes" id="UP001242313">
    <property type="component" value="Unassembled WGS sequence"/>
</dbReference>
<comment type="caution">
    <text evidence="2">The sequence shown here is derived from an EMBL/GenBank/DDBJ whole genome shotgun (WGS) entry which is preliminary data.</text>
</comment>
<reference evidence="2 3" key="1">
    <citation type="submission" date="2023-07" db="EMBL/GenBank/DDBJ databases">
        <title>Genomic Encyclopedia of Type Strains, Phase IV (KMG-IV): sequencing the most valuable type-strain genomes for metagenomic binning, comparative biology and taxonomic classification.</title>
        <authorList>
            <person name="Goeker M."/>
        </authorList>
    </citation>
    <scope>NUCLEOTIDE SEQUENCE [LARGE SCALE GENOMIC DNA]</scope>
    <source>
        <strain evidence="2 3">DSM 19598</strain>
    </source>
</reference>
<protein>
    <submittedName>
        <fullName evidence="2">Uncharacterized protein</fullName>
    </submittedName>
</protein>
<sequence>MATPNIHDISRRYFLRNDLQLDSVHLPRLILAILMTHTSTPARIRPVAGKTPILLTISDKPGILKPADETASHILINVALADIAFVFNASRNAIPVTRTYGTVHERNSLAIYISGFIVRALPLPAEPPAPLSSHDTVLPPNGNQCCQNRAHN</sequence>
<dbReference type="EMBL" id="JAUSUN010000015">
    <property type="protein sequence ID" value="MDQ0414351.1"/>
    <property type="molecule type" value="Genomic_DNA"/>
</dbReference>
<evidence type="ECO:0000313" key="2">
    <source>
        <dbReference type="EMBL" id="MDQ0414351.1"/>
    </source>
</evidence>
<feature type="compositionally biased region" description="Polar residues" evidence="1">
    <location>
        <begin position="141"/>
        <end position="152"/>
    </location>
</feature>
<keyword evidence="3" id="KW-1185">Reference proteome</keyword>
<dbReference type="RefSeq" id="WP_307192061.1">
    <property type="nucleotide sequence ID" value="NZ_JAUSUN010000015.1"/>
</dbReference>
<evidence type="ECO:0000313" key="3">
    <source>
        <dbReference type="Proteomes" id="UP001242313"/>
    </source>
</evidence>
<feature type="region of interest" description="Disordered" evidence="1">
    <location>
        <begin position="131"/>
        <end position="152"/>
    </location>
</feature>
<gene>
    <name evidence="2" type="ORF">J2S25_002560</name>
</gene>
<organism evidence="2 3">
    <name type="scientific">Mesobacillus stamsii</name>
    <dbReference type="NCBI Taxonomy" id="225347"/>
    <lineage>
        <taxon>Bacteria</taxon>
        <taxon>Bacillati</taxon>
        <taxon>Bacillota</taxon>
        <taxon>Bacilli</taxon>
        <taxon>Bacillales</taxon>
        <taxon>Bacillaceae</taxon>
        <taxon>Mesobacillus</taxon>
    </lineage>
</organism>